<reference evidence="5" key="1">
    <citation type="submission" date="2011-10" db="EMBL/GenBank/DDBJ databases">
        <authorList>
            <consortium name="Soft-shell Turtle Genome Consortium"/>
        </authorList>
    </citation>
    <scope>NUCLEOTIDE SEQUENCE [LARGE SCALE GENOMIC DNA]</scope>
    <source>
        <strain evidence="5">Daiwa-1</strain>
    </source>
</reference>
<feature type="chain" id="PRO_5012249169" evidence="2">
    <location>
        <begin position="16"/>
        <end position="159"/>
    </location>
</feature>
<dbReference type="eggNOG" id="KOG3627">
    <property type="taxonomic scope" value="Eukaryota"/>
</dbReference>
<protein>
    <submittedName>
        <fullName evidence="4">Kallikrein-14-like</fullName>
    </submittedName>
</protein>
<dbReference type="STRING" id="13735.ENSPSIP00000013745"/>
<dbReference type="CDD" id="cd00190">
    <property type="entry name" value="Tryp_SPc"/>
    <property type="match status" value="1"/>
</dbReference>
<reference evidence="4" key="3">
    <citation type="submission" date="2025-08" db="UniProtKB">
        <authorList>
            <consortium name="Ensembl"/>
        </authorList>
    </citation>
    <scope>IDENTIFICATION</scope>
</reference>
<dbReference type="OMA" id="EYLETEY"/>
<reference evidence="5" key="2">
    <citation type="journal article" date="2013" name="Nat. Genet.">
        <title>The draft genomes of soft-shell turtle and green sea turtle yield insights into the development and evolution of the turtle-specific body plan.</title>
        <authorList>
            <person name="Wang Z."/>
            <person name="Pascual-Anaya J."/>
            <person name="Zadissa A."/>
            <person name="Li W."/>
            <person name="Niimura Y."/>
            <person name="Huang Z."/>
            <person name="Li C."/>
            <person name="White S."/>
            <person name="Xiong Z."/>
            <person name="Fang D."/>
            <person name="Wang B."/>
            <person name="Ming Y."/>
            <person name="Chen Y."/>
            <person name="Zheng Y."/>
            <person name="Kuraku S."/>
            <person name="Pignatelli M."/>
            <person name="Herrero J."/>
            <person name="Beal K."/>
            <person name="Nozawa M."/>
            <person name="Li Q."/>
            <person name="Wang J."/>
            <person name="Zhang H."/>
            <person name="Yu L."/>
            <person name="Shigenobu S."/>
            <person name="Wang J."/>
            <person name="Liu J."/>
            <person name="Flicek P."/>
            <person name="Searle S."/>
            <person name="Wang J."/>
            <person name="Kuratani S."/>
            <person name="Yin Y."/>
            <person name="Aken B."/>
            <person name="Zhang G."/>
            <person name="Irie N."/>
        </authorList>
    </citation>
    <scope>NUCLEOTIDE SEQUENCE [LARGE SCALE GENOMIC DNA]</scope>
    <source>
        <strain evidence="5">Daiwa-1</strain>
    </source>
</reference>
<dbReference type="AlphaFoldDB" id="K7G0D5"/>
<keyword evidence="5" id="KW-1185">Reference proteome</keyword>
<feature type="signal peptide" evidence="2">
    <location>
        <begin position="1"/>
        <end position="15"/>
    </location>
</feature>
<dbReference type="GO" id="GO:0030141">
    <property type="term" value="C:secretory granule"/>
    <property type="evidence" value="ECO:0007669"/>
    <property type="project" value="TreeGrafter"/>
</dbReference>
<dbReference type="GO" id="GO:0006508">
    <property type="term" value="P:proteolysis"/>
    <property type="evidence" value="ECO:0007669"/>
    <property type="project" value="InterPro"/>
</dbReference>
<dbReference type="InterPro" id="IPR001314">
    <property type="entry name" value="Peptidase_S1A"/>
</dbReference>
<dbReference type="GeneTree" id="ENSGT01050000244883"/>
<dbReference type="FunFam" id="2.40.10.10:FF:000166">
    <property type="entry name" value="Trypsin"/>
    <property type="match status" value="1"/>
</dbReference>
<dbReference type="PANTHER" id="PTHR24271">
    <property type="entry name" value="KALLIKREIN-RELATED"/>
    <property type="match status" value="1"/>
</dbReference>
<name>K7G0D5_PELSI</name>
<keyword evidence="2" id="KW-0732">Signal</keyword>
<evidence type="ECO:0000259" key="3">
    <source>
        <dbReference type="PROSITE" id="PS50240"/>
    </source>
</evidence>
<evidence type="ECO:0000313" key="5">
    <source>
        <dbReference type="Proteomes" id="UP000007267"/>
    </source>
</evidence>
<dbReference type="PANTHER" id="PTHR24271:SF48">
    <property type="entry name" value="KALLIKREIN-14"/>
    <property type="match status" value="1"/>
</dbReference>
<dbReference type="SMART" id="SM00020">
    <property type="entry name" value="Tryp_SPc"/>
    <property type="match status" value="1"/>
</dbReference>
<dbReference type="HOGENOM" id="CLU_006842_1_7_1"/>
<dbReference type="InterPro" id="IPR009003">
    <property type="entry name" value="Peptidase_S1_PA"/>
</dbReference>
<reference evidence="4" key="4">
    <citation type="submission" date="2025-09" db="UniProtKB">
        <authorList>
            <consortium name="Ensembl"/>
        </authorList>
    </citation>
    <scope>IDENTIFICATION</scope>
</reference>
<dbReference type="PRINTS" id="PR00722">
    <property type="entry name" value="CHYMOTRYPSIN"/>
</dbReference>
<accession>K7G0D5</accession>
<dbReference type="PROSITE" id="PS50240">
    <property type="entry name" value="TRYPSIN_DOM"/>
    <property type="match status" value="1"/>
</dbReference>
<organism evidence="4 5">
    <name type="scientific">Pelodiscus sinensis</name>
    <name type="common">Chinese softshell turtle</name>
    <name type="synonym">Trionyx sinensis</name>
    <dbReference type="NCBI Taxonomy" id="13735"/>
    <lineage>
        <taxon>Eukaryota</taxon>
        <taxon>Metazoa</taxon>
        <taxon>Chordata</taxon>
        <taxon>Craniata</taxon>
        <taxon>Vertebrata</taxon>
        <taxon>Euteleostomi</taxon>
        <taxon>Archelosauria</taxon>
        <taxon>Testudinata</taxon>
        <taxon>Testudines</taxon>
        <taxon>Cryptodira</taxon>
        <taxon>Trionychia</taxon>
        <taxon>Trionychidae</taxon>
        <taxon>Pelodiscus</taxon>
    </lineage>
</organism>
<evidence type="ECO:0000313" key="4">
    <source>
        <dbReference type="Ensembl" id="ENSPSIP00000013745.1"/>
    </source>
</evidence>
<dbReference type="GO" id="GO:0004252">
    <property type="term" value="F:serine-type endopeptidase activity"/>
    <property type="evidence" value="ECO:0007669"/>
    <property type="project" value="InterPro"/>
</dbReference>
<dbReference type="EMBL" id="AGCU01153413">
    <property type="status" value="NOT_ANNOTATED_CDS"/>
    <property type="molecule type" value="Genomic_DNA"/>
</dbReference>
<dbReference type="Gene3D" id="2.40.10.10">
    <property type="entry name" value="Trypsin-like serine proteases"/>
    <property type="match status" value="2"/>
</dbReference>
<dbReference type="Proteomes" id="UP000007267">
    <property type="component" value="Unassembled WGS sequence"/>
</dbReference>
<evidence type="ECO:0000256" key="2">
    <source>
        <dbReference type="SAM" id="SignalP"/>
    </source>
</evidence>
<evidence type="ECO:0000256" key="1">
    <source>
        <dbReference type="ARBA" id="ARBA00023157"/>
    </source>
</evidence>
<proteinExistence type="predicted"/>
<dbReference type="SUPFAM" id="SSF50494">
    <property type="entry name" value="Trypsin-like serine proteases"/>
    <property type="match status" value="1"/>
</dbReference>
<dbReference type="InterPro" id="IPR043504">
    <property type="entry name" value="Peptidase_S1_PA_chymotrypsin"/>
</dbReference>
<keyword evidence="1" id="KW-1015">Disulfide bond</keyword>
<feature type="domain" description="Peptidase S1" evidence="3">
    <location>
        <begin position="25"/>
        <end position="159"/>
    </location>
</feature>
<dbReference type="Pfam" id="PF00089">
    <property type="entry name" value="Trypsin"/>
    <property type="match status" value="1"/>
</dbReference>
<dbReference type="Ensembl" id="ENSPSIT00000013809.1">
    <property type="protein sequence ID" value="ENSPSIP00000013745.1"/>
    <property type="gene ID" value="ENSPSIG00000012320.1"/>
</dbReference>
<dbReference type="InterPro" id="IPR001254">
    <property type="entry name" value="Trypsin_dom"/>
</dbReference>
<sequence>MQLLILAMLVAGAAAASLQRVERIVPGGKPCIPGSRPYQVALMKDGHILCSGSLVDRKWVMTAASCRRNIWSVRVHLGDYNLKTNEGTEQIRGVKNIIMHPGYNSHLKDNDFMLLELDEPAELNNNVKTIGLATQCPAPGTKCTVSGWGTITTPQRKEP</sequence>